<dbReference type="PANTHER" id="PTHR43755:SF1">
    <property type="entry name" value="FAD-DEPENDENT PYRIDINE NUCLEOTIDE-DISULPHIDE OXIDOREDUCTASE"/>
    <property type="match status" value="1"/>
</dbReference>
<dbReference type="RefSeq" id="WP_072833369.1">
    <property type="nucleotide sequence ID" value="NZ_FQUU01000001.1"/>
</dbReference>
<dbReference type="GO" id="GO:0016491">
    <property type="term" value="F:oxidoreductase activity"/>
    <property type="evidence" value="ECO:0007669"/>
    <property type="project" value="InterPro"/>
</dbReference>
<dbReference type="InterPro" id="IPR036188">
    <property type="entry name" value="FAD/NAD-bd_sf"/>
</dbReference>
<sequence length="410" mass="46267">MKRLVILGAGTAGTMMANHLDHELNPSEWEIVIIDERKEHYYQPGYLFLPFDIYTPEDIIKPIQKFIPKKVQLLNEKIEKINAKENEVWLSKGESLHYDVLIIATGAKIAPGEIQGMQGEEWYRTVFDFYTFEGALALRDKLRVWEGGKLVVHITEMPIKCPVAPLEFAFLADSFFRHKKMRDKVEITYVTPLDGAFTKPRATAALNHLLEEKNIAIESDFAIAEVDNENKKIIDYGGREIPFDLLVTVPTNKGDELMERSGLGDELNYVPTNKSTLQSMAFPDIFVLGDASNIPASKAGSVAHFQAEVLTKNILSYIKGEPMKEEFDGHANCFVETGNGKALLIDFNYTHEPVEGSFPFSGFGPLSLLKESRMNHIGKLAFKWVYWNVLLKGIPIPFVPAKMQEAGKHF</sequence>
<reference evidence="2 3" key="1">
    <citation type="submission" date="2016-11" db="EMBL/GenBank/DDBJ databases">
        <authorList>
            <person name="Jaros S."/>
            <person name="Januszkiewicz K."/>
            <person name="Wedrychowicz H."/>
        </authorList>
    </citation>
    <scope>NUCLEOTIDE SEQUENCE [LARGE SCALE GENOMIC DNA]</scope>
    <source>
        <strain evidence="2 3">DSM 18119</strain>
    </source>
</reference>
<gene>
    <name evidence="2" type="ORF">SAMN02745131_00206</name>
</gene>
<feature type="domain" description="FAD/NAD(P)-binding" evidence="1">
    <location>
        <begin position="3"/>
        <end position="120"/>
    </location>
</feature>
<dbReference type="InterPro" id="IPR023753">
    <property type="entry name" value="FAD/NAD-binding_dom"/>
</dbReference>
<dbReference type="EMBL" id="FQUU01000001">
    <property type="protein sequence ID" value="SHE34825.1"/>
    <property type="molecule type" value="Genomic_DNA"/>
</dbReference>
<evidence type="ECO:0000313" key="3">
    <source>
        <dbReference type="Proteomes" id="UP000184048"/>
    </source>
</evidence>
<protein>
    <submittedName>
        <fullName evidence="2">Sulfide:quinone oxidoreductase</fullName>
    </submittedName>
</protein>
<dbReference type="OrthoDB" id="9805710at2"/>
<dbReference type="STRING" id="1121884.SAMN02745131_00206"/>
<dbReference type="Proteomes" id="UP000184048">
    <property type="component" value="Unassembled WGS sequence"/>
</dbReference>
<dbReference type="Gene3D" id="3.50.50.60">
    <property type="entry name" value="FAD/NAD(P)-binding domain"/>
    <property type="match status" value="2"/>
</dbReference>
<evidence type="ECO:0000259" key="1">
    <source>
        <dbReference type="Pfam" id="PF07992"/>
    </source>
</evidence>
<name>A0A1M4SRM5_9BACT</name>
<evidence type="ECO:0000313" key="2">
    <source>
        <dbReference type="EMBL" id="SHE34825.1"/>
    </source>
</evidence>
<dbReference type="Pfam" id="PF07992">
    <property type="entry name" value="Pyr_redox_2"/>
    <property type="match status" value="1"/>
</dbReference>
<dbReference type="AlphaFoldDB" id="A0A1M4SRM5"/>
<proteinExistence type="predicted"/>
<dbReference type="PANTHER" id="PTHR43755">
    <property type="match status" value="1"/>
</dbReference>
<keyword evidence="3" id="KW-1185">Reference proteome</keyword>
<accession>A0A1M4SRM5</accession>
<dbReference type="SUPFAM" id="SSF51905">
    <property type="entry name" value="FAD/NAD(P)-binding domain"/>
    <property type="match status" value="2"/>
</dbReference>
<dbReference type="InterPro" id="IPR052541">
    <property type="entry name" value="SQRD"/>
</dbReference>
<organism evidence="2 3">
    <name type="scientific">Flavisolibacter ginsengisoli DSM 18119</name>
    <dbReference type="NCBI Taxonomy" id="1121884"/>
    <lineage>
        <taxon>Bacteria</taxon>
        <taxon>Pseudomonadati</taxon>
        <taxon>Bacteroidota</taxon>
        <taxon>Chitinophagia</taxon>
        <taxon>Chitinophagales</taxon>
        <taxon>Chitinophagaceae</taxon>
        <taxon>Flavisolibacter</taxon>
    </lineage>
</organism>